<dbReference type="Proteomes" id="UP001152885">
    <property type="component" value="Unassembled WGS sequence"/>
</dbReference>
<dbReference type="PANTHER" id="PTHR10540:SF6">
    <property type="entry name" value="EUKARYOTIC TRANSLATION INITIATION FACTOR 3 SUBUNIT F"/>
    <property type="match status" value="1"/>
</dbReference>
<accession>A0A9W4TWV1</accession>
<dbReference type="AlphaFoldDB" id="A0A9W4TWV1"/>
<dbReference type="Pfam" id="PF01398">
    <property type="entry name" value="JAB"/>
    <property type="match status" value="1"/>
</dbReference>
<dbReference type="InterPro" id="IPR037518">
    <property type="entry name" value="MPN"/>
</dbReference>
<proteinExistence type="predicted"/>
<name>A0A9W4TWV1_9ASCO</name>
<comment type="caution">
    <text evidence="3">The sequence shown here is derived from an EMBL/GenBank/DDBJ whole genome shotgun (WGS) entry which is preliminary data.</text>
</comment>
<dbReference type="GO" id="GO:0031369">
    <property type="term" value="F:translation initiation factor binding"/>
    <property type="evidence" value="ECO:0007669"/>
    <property type="project" value="TreeGrafter"/>
</dbReference>
<dbReference type="InterPro" id="IPR000555">
    <property type="entry name" value="JAMM/MPN+_dom"/>
</dbReference>
<dbReference type="PANTHER" id="PTHR10540">
    <property type="entry name" value="EUKARYOTIC TRANSLATION INITIATION FACTOR 3 SUBUNIT F-RELATED"/>
    <property type="match status" value="1"/>
</dbReference>
<gene>
    <name evidence="3" type="ORF">CANVERA_P4373</name>
</gene>
<evidence type="ECO:0000256" key="1">
    <source>
        <dbReference type="SAM" id="Coils"/>
    </source>
</evidence>
<keyword evidence="1" id="KW-0175">Coiled coil</keyword>
<dbReference type="Gene3D" id="3.40.140.10">
    <property type="entry name" value="Cytidine Deaminase, domain 2"/>
    <property type="match status" value="1"/>
</dbReference>
<protein>
    <recommendedName>
        <fullName evidence="2">MPN domain-containing protein</fullName>
    </recommendedName>
</protein>
<dbReference type="EMBL" id="CANTUO010000005">
    <property type="protein sequence ID" value="CAI5759861.1"/>
    <property type="molecule type" value="Genomic_DNA"/>
</dbReference>
<evidence type="ECO:0000259" key="2">
    <source>
        <dbReference type="PROSITE" id="PS50249"/>
    </source>
</evidence>
<organism evidence="3 4">
    <name type="scientific">Candida verbasci</name>
    <dbReference type="NCBI Taxonomy" id="1227364"/>
    <lineage>
        <taxon>Eukaryota</taxon>
        <taxon>Fungi</taxon>
        <taxon>Dikarya</taxon>
        <taxon>Ascomycota</taxon>
        <taxon>Saccharomycotina</taxon>
        <taxon>Pichiomycetes</taxon>
        <taxon>Debaryomycetaceae</taxon>
        <taxon>Candida/Lodderomyces clade</taxon>
        <taxon>Candida</taxon>
    </lineage>
</organism>
<evidence type="ECO:0000313" key="4">
    <source>
        <dbReference type="Proteomes" id="UP001152885"/>
    </source>
</evidence>
<feature type="domain" description="MPN" evidence="2">
    <location>
        <begin position="27"/>
        <end position="162"/>
    </location>
</feature>
<dbReference type="PROSITE" id="PS50249">
    <property type="entry name" value="MPN"/>
    <property type="match status" value="1"/>
</dbReference>
<feature type="coiled-coil region" evidence="1">
    <location>
        <begin position="222"/>
        <end position="249"/>
    </location>
</feature>
<sequence>MSSFMHLVRPNVLAPAVSSQNTGPISVKIHSSALLTMLEIVSKQVLNNKRVLGSLLGYRNEDGLLIEIRDAFMVPINENGDSITIDEPIHKSIYQLYKKSHPKEMVLGWFGSSNKIDDNTSLIHDFYSKGVDRAYPHPAIYLNIEYLNEQGQIISPKIMTYIGANIGQRSGTTNVSIGWKTTTINNSYIFTPVPNEIINNTISEKIAFNKFTKQNITNNTSVSSEVSNLSHLEEQLNNLQENIKIMIKFIESTNEQDRSKDENIDLIRQLSNSILNKPQLLTNPENLTKLFNDHNQDVIMIEYLTKAIKDQIELSSRLTAAAEAGKDTRQM</sequence>
<reference evidence="3" key="1">
    <citation type="submission" date="2022-12" db="EMBL/GenBank/DDBJ databases">
        <authorList>
            <person name="Brejova B."/>
        </authorList>
    </citation>
    <scope>NUCLEOTIDE SEQUENCE</scope>
</reference>
<dbReference type="OrthoDB" id="25498at2759"/>
<dbReference type="GO" id="GO:0008237">
    <property type="term" value="F:metallopeptidase activity"/>
    <property type="evidence" value="ECO:0007669"/>
    <property type="project" value="InterPro"/>
</dbReference>
<dbReference type="GO" id="GO:0071541">
    <property type="term" value="C:eukaryotic translation initiation factor 3 complex, eIF3m"/>
    <property type="evidence" value="ECO:0007669"/>
    <property type="project" value="TreeGrafter"/>
</dbReference>
<dbReference type="Pfam" id="PF13012">
    <property type="entry name" value="MitMem_reg"/>
    <property type="match status" value="1"/>
</dbReference>
<evidence type="ECO:0000313" key="3">
    <source>
        <dbReference type="EMBL" id="CAI5759861.1"/>
    </source>
</evidence>
<keyword evidence="4" id="KW-1185">Reference proteome</keyword>
<dbReference type="InterPro" id="IPR024969">
    <property type="entry name" value="EIF3F/CSN6-like_C"/>
</dbReference>
<dbReference type="GO" id="GO:0003743">
    <property type="term" value="F:translation initiation factor activity"/>
    <property type="evidence" value="ECO:0007669"/>
    <property type="project" value="TreeGrafter"/>
</dbReference>